<reference evidence="4 5" key="1">
    <citation type="submission" date="2017-03" db="EMBL/GenBank/DDBJ databases">
        <authorList>
            <person name="Afonso C.L."/>
            <person name="Miller P.J."/>
            <person name="Scott M.A."/>
            <person name="Spackman E."/>
            <person name="Goraichik I."/>
            <person name="Dimitrov K.M."/>
            <person name="Suarez D.L."/>
            <person name="Swayne D.E."/>
        </authorList>
    </citation>
    <scope>NUCLEOTIDE SEQUENCE [LARGE SCALE GENOMIC DNA]</scope>
    <source>
        <strain evidence="4 5">CECT 8625</strain>
    </source>
</reference>
<dbReference type="Gene3D" id="2.40.30.170">
    <property type="match status" value="1"/>
</dbReference>
<feature type="coiled-coil region" evidence="2">
    <location>
        <begin position="96"/>
        <end position="160"/>
    </location>
</feature>
<dbReference type="InterPro" id="IPR006143">
    <property type="entry name" value="RND_pump_MFP"/>
</dbReference>
<evidence type="ECO:0000313" key="4">
    <source>
        <dbReference type="EMBL" id="SLN49049.1"/>
    </source>
</evidence>
<dbReference type="Gene3D" id="2.40.420.20">
    <property type="match status" value="1"/>
</dbReference>
<dbReference type="GO" id="GO:0015562">
    <property type="term" value="F:efflux transmembrane transporter activity"/>
    <property type="evidence" value="ECO:0007669"/>
    <property type="project" value="TreeGrafter"/>
</dbReference>
<evidence type="ECO:0000313" key="5">
    <source>
        <dbReference type="Proteomes" id="UP000193570"/>
    </source>
</evidence>
<keyword evidence="5" id="KW-1185">Reference proteome</keyword>
<feature type="chain" id="PRO_5012936881" evidence="3">
    <location>
        <begin position="21"/>
        <end position="360"/>
    </location>
</feature>
<keyword evidence="3" id="KW-0732">Signal</keyword>
<dbReference type="EMBL" id="FWFK01000004">
    <property type="protein sequence ID" value="SLN49049.1"/>
    <property type="molecule type" value="Genomic_DNA"/>
</dbReference>
<dbReference type="Gene3D" id="1.10.287.470">
    <property type="entry name" value="Helix hairpin bin"/>
    <property type="match status" value="1"/>
</dbReference>
<keyword evidence="2" id="KW-0175">Coiled coil</keyword>
<dbReference type="SUPFAM" id="SSF111369">
    <property type="entry name" value="HlyD-like secretion proteins"/>
    <property type="match status" value="1"/>
</dbReference>
<comment type="similarity">
    <text evidence="1">Belongs to the membrane fusion protein (MFP) (TC 8.A.1) family.</text>
</comment>
<feature type="signal peptide" evidence="3">
    <location>
        <begin position="1"/>
        <end position="20"/>
    </location>
</feature>
<sequence length="360" mass="38934">MIRRALLALPLLVFVPLATAAQENGEAANAPPPAPRPAKLMTLDAGRTTVERQFFGRVRARETVDLAFQVGGQIVEFPASEGTSIAAGGLVAQLDLEPFERQLEEARVQLDKAERDLERLERLSGNAASEVQIQDARTQRDLARIAVADAEDRLEDATLNAPFDALVARREVANFSTVSAGQPVVRLHDMSEKQVAIDVPEVLFRRAAGAEDQIKLSATFPESDTRHPLVFREFEAETADVGQTYRLTLAFTEDPGERVLPGSSTTVNVVTPLGSGSGIVIPETALVFDADRDPAVMVFEPSEEDPDRGTVRRTPVTIDMRPDGRISLAEGPETGTEIVATGASQLEDGQTVRRFTGIGE</sequence>
<dbReference type="RefSeq" id="WP_085792106.1">
    <property type="nucleotide sequence ID" value="NZ_FWFK01000004.1"/>
</dbReference>
<dbReference type="Proteomes" id="UP000193570">
    <property type="component" value="Unassembled WGS sequence"/>
</dbReference>
<accession>A0A1X6ZEF9</accession>
<dbReference type="NCBIfam" id="TIGR01730">
    <property type="entry name" value="RND_mfp"/>
    <property type="match status" value="1"/>
</dbReference>
<dbReference type="GO" id="GO:1990281">
    <property type="term" value="C:efflux pump complex"/>
    <property type="evidence" value="ECO:0007669"/>
    <property type="project" value="TreeGrafter"/>
</dbReference>
<proteinExistence type="inferred from homology"/>
<organism evidence="4 5">
    <name type="scientific">Roseivivax jejudonensis</name>
    <dbReference type="NCBI Taxonomy" id="1529041"/>
    <lineage>
        <taxon>Bacteria</taxon>
        <taxon>Pseudomonadati</taxon>
        <taxon>Pseudomonadota</taxon>
        <taxon>Alphaproteobacteria</taxon>
        <taxon>Rhodobacterales</taxon>
        <taxon>Roseobacteraceae</taxon>
        <taxon>Roseivivax</taxon>
    </lineage>
</organism>
<gene>
    <name evidence="4" type="primary">mexA</name>
    <name evidence="4" type="ORF">ROJ8625_02410</name>
</gene>
<evidence type="ECO:0000256" key="1">
    <source>
        <dbReference type="ARBA" id="ARBA00009477"/>
    </source>
</evidence>
<dbReference type="PANTHER" id="PTHR30469">
    <property type="entry name" value="MULTIDRUG RESISTANCE PROTEIN MDTA"/>
    <property type="match status" value="1"/>
</dbReference>
<dbReference type="AlphaFoldDB" id="A0A1X6ZEF9"/>
<protein>
    <submittedName>
        <fullName evidence="4">Multidrug resistance protein MexA</fullName>
    </submittedName>
</protein>
<dbReference type="Gene3D" id="2.40.50.100">
    <property type="match status" value="1"/>
</dbReference>
<evidence type="ECO:0000256" key="2">
    <source>
        <dbReference type="SAM" id="Coils"/>
    </source>
</evidence>
<dbReference type="PANTHER" id="PTHR30469:SF20">
    <property type="entry name" value="EFFLUX RND TRANSPORTER PERIPLASMIC ADAPTOR SUBUNIT"/>
    <property type="match status" value="1"/>
</dbReference>
<evidence type="ECO:0000256" key="3">
    <source>
        <dbReference type="SAM" id="SignalP"/>
    </source>
</evidence>
<dbReference type="OrthoDB" id="9813967at2"/>
<name>A0A1X6ZEF9_9RHOB</name>